<dbReference type="PROSITE" id="PS01124">
    <property type="entry name" value="HTH_ARAC_FAMILY_2"/>
    <property type="match status" value="1"/>
</dbReference>
<keyword evidence="3" id="KW-0804">Transcription</keyword>
<dbReference type="InterPro" id="IPR037923">
    <property type="entry name" value="HTH-like"/>
</dbReference>
<keyword evidence="2 6" id="KW-0238">DNA-binding</keyword>
<proteinExistence type="predicted"/>
<dbReference type="Gene3D" id="1.10.10.60">
    <property type="entry name" value="Homeodomain-like"/>
    <property type="match status" value="2"/>
</dbReference>
<dbReference type="EMBL" id="JACCFK010000001">
    <property type="protein sequence ID" value="NYI87586.1"/>
    <property type="molecule type" value="Genomic_DNA"/>
</dbReference>
<feature type="region of interest" description="Disordered" evidence="4">
    <location>
        <begin position="1"/>
        <end position="20"/>
    </location>
</feature>
<dbReference type="AlphaFoldDB" id="A0A853AYH0"/>
<protein>
    <submittedName>
        <fullName evidence="6">AraC-like DNA-binding protein</fullName>
    </submittedName>
</protein>
<dbReference type="InterPro" id="IPR050204">
    <property type="entry name" value="AraC_XylS_family_regulators"/>
</dbReference>
<comment type="caution">
    <text evidence="6">The sequence shown here is derived from an EMBL/GenBank/DDBJ whole genome shotgun (WGS) entry which is preliminary data.</text>
</comment>
<accession>A0A853AYH0</accession>
<dbReference type="Pfam" id="PF12833">
    <property type="entry name" value="HTH_18"/>
    <property type="match status" value="1"/>
</dbReference>
<dbReference type="PANTHER" id="PTHR46796">
    <property type="entry name" value="HTH-TYPE TRANSCRIPTIONAL ACTIVATOR RHAS-RELATED"/>
    <property type="match status" value="1"/>
</dbReference>
<dbReference type="InterPro" id="IPR009057">
    <property type="entry name" value="Homeodomain-like_sf"/>
</dbReference>
<evidence type="ECO:0000256" key="2">
    <source>
        <dbReference type="ARBA" id="ARBA00023125"/>
    </source>
</evidence>
<dbReference type="SUPFAM" id="SSF51215">
    <property type="entry name" value="Regulatory protein AraC"/>
    <property type="match status" value="1"/>
</dbReference>
<evidence type="ECO:0000256" key="3">
    <source>
        <dbReference type="ARBA" id="ARBA00023163"/>
    </source>
</evidence>
<evidence type="ECO:0000313" key="7">
    <source>
        <dbReference type="Proteomes" id="UP000549616"/>
    </source>
</evidence>
<reference evidence="6 7" key="1">
    <citation type="submission" date="2020-07" db="EMBL/GenBank/DDBJ databases">
        <title>Sequencing the genomes of 1000 actinobacteria strains.</title>
        <authorList>
            <person name="Klenk H.-P."/>
        </authorList>
    </citation>
    <scope>NUCLEOTIDE SEQUENCE [LARGE SCALE GENOMIC DNA]</scope>
    <source>
        <strain evidence="6 7">DSM 104006</strain>
    </source>
</reference>
<dbReference type="Pfam" id="PF02311">
    <property type="entry name" value="AraC_binding"/>
    <property type="match status" value="1"/>
</dbReference>
<keyword evidence="7" id="KW-1185">Reference proteome</keyword>
<organism evidence="6 7">
    <name type="scientific">Amycolatopsis endophytica</name>
    <dbReference type="NCBI Taxonomy" id="860233"/>
    <lineage>
        <taxon>Bacteria</taxon>
        <taxon>Bacillati</taxon>
        <taxon>Actinomycetota</taxon>
        <taxon>Actinomycetes</taxon>
        <taxon>Pseudonocardiales</taxon>
        <taxon>Pseudonocardiaceae</taxon>
        <taxon>Amycolatopsis</taxon>
    </lineage>
</organism>
<dbReference type="InterPro" id="IPR018060">
    <property type="entry name" value="HTH_AraC"/>
</dbReference>
<dbReference type="SUPFAM" id="SSF46689">
    <property type="entry name" value="Homeodomain-like"/>
    <property type="match status" value="2"/>
</dbReference>
<sequence length="217" mass="23670">MHAHFERHVYHRHSHESHSFGVTETGLQGFTYRIVHLGPDLVAGVLADAAERPAGLPLFADPVLDDPGLAAALRRLHDALRTGSRLTQDEALAATVRGMVRRGSTRPQPTRGGKVPAGVHRARELLDAEYARDLSADELAAVAGRSRYALHRGFLKACGLAPSDYQRQVRLRAARRLLVTGHTPAEAAAEAGFADQSHLTRWFGRYYGVTPGVFRSA</sequence>
<dbReference type="RefSeq" id="WP_179771961.1">
    <property type="nucleotide sequence ID" value="NZ_JACCFK010000001.1"/>
</dbReference>
<dbReference type="Proteomes" id="UP000549616">
    <property type="component" value="Unassembled WGS sequence"/>
</dbReference>
<dbReference type="SMART" id="SM00342">
    <property type="entry name" value="HTH_ARAC"/>
    <property type="match status" value="1"/>
</dbReference>
<dbReference type="GO" id="GO:0003700">
    <property type="term" value="F:DNA-binding transcription factor activity"/>
    <property type="evidence" value="ECO:0007669"/>
    <property type="project" value="InterPro"/>
</dbReference>
<evidence type="ECO:0000313" key="6">
    <source>
        <dbReference type="EMBL" id="NYI87586.1"/>
    </source>
</evidence>
<gene>
    <name evidence="6" type="ORF">HNR02_000909</name>
</gene>
<dbReference type="InterPro" id="IPR003313">
    <property type="entry name" value="AraC-bd"/>
</dbReference>
<feature type="domain" description="HTH araC/xylS-type" evidence="5">
    <location>
        <begin position="120"/>
        <end position="217"/>
    </location>
</feature>
<evidence type="ECO:0000256" key="4">
    <source>
        <dbReference type="SAM" id="MobiDB-lite"/>
    </source>
</evidence>
<dbReference type="GO" id="GO:0043565">
    <property type="term" value="F:sequence-specific DNA binding"/>
    <property type="evidence" value="ECO:0007669"/>
    <property type="project" value="InterPro"/>
</dbReference>
<evidence type="ECO:0000259" key="5">
    <source>
        <dbReference type="PROSITE" id="PS01124"/>
    </source>
</evidence>
<evidence type="ECO:0000256" key="1">
    <source>
        <dbReference type="ARBA" id="ARBA00023015"/>
    </source>
</evidence>
<name>A0A853AYH0_9PSEU</name>
<keyword evidence="1" id="KW-0805">Transcription regulation</keyword>
<dbReference type="PANTHER" id="PTHR46796:SF2">
    <property type="entry name" value="TRANSCRIPTIONAL REGULATORY PROTEIN"/>
    <property type="match status" value="1"/>
</dbReference>